<evidence type="ECO:0000313" key="2">
    <source>
        <dbReference type="Proteomes" id="UP000712600"/>
    </source>
</evidence>
<dbReference type="Proteomes" id="UP000712600">
    <property type="component" value="Unassembled WGS sequence"/>
</dbReference>
<gene>
    <name evidence="1" type="ORF">F2Q69_00032873</name>
</gene>
<organism evidence="1 2">
    <name type="scientific">Brassica cretica</name>
    <name type="common">Mustard</name>
    <dbReference type="NCBI Taxonomy" id="69181"/>
    <lineage>
        <taxon>Eukaryota</taxon>
        <taxon>Viridiplantae</taxon>
        <taxon>Streptophyta</taxon>
        <taxon>Embryophyta</taxon>
        <taxon>Tracheophyta</taxon>
        <taxon>Spermatophyta</taxon>
        <taxon>Magnoliopsida</taxon>
        <taxon>eudicotyledons</taxon>
        <taxon>Gunneridae</taxon>
        <taxon>Pentapetalae</taxon>
        <taxon>rosids</taxon>
        <taxon>malvids</taxon>
        <taxon>Brassicales</taxon>
        <taxon>Brassicaceae</taxon>
        <taxon>Brassiceae</taxon>
        <taxon>Brassica</taxon>
    </lineage>
</organism>
<accession>A0A8S9SSL9</accession>
<protein>
    <submittedName>
        <fullName evidence="1">Uncharacterized protein</fullName>
    </submittedName>
</protein>
<evidence type="ECO:0000313" key="1">
    <source>
        <dbReference type="EMBL" id="KAF3604039.1"/>
    </source>
</evidence>
<sequence>MINVRLQATDGQKVNAKAKPVGSLMSTSKEGNEFLLAKSLKSFEKIGREKKKDSPEVHVHEDKELIQEFCDFVNLIVMPT</sequence>
<name>A0A8S9SSL9_BRACR</name>
<comment type="caution">
    <text evidence="1">The sequence shown here is derived from an EMBL/GenBank/DDBJ whole genome shotgun (WGS) entry which is preliminary data.</text>
</comment>
<proteinExistence type="predicted"/>
<dbReference type="EMBL" id="QGKX02000004">
    <property type="protein sequence ID" value="KAF3604039.1"/>
    <property type="molecule type" value="Genomic_DNA"/>
</dbReference>
<reference evidence="1" key="1">
    <citation type="submission" date="2019-12" db="EMBL/GenBank/DDBJ databases">
        <title>Genome sequencing and annotation of Brassica cretica.</title>
        <authorList>
            <person name="Studholme D.J."/>
            <person name="Sarris P."/>
        </authorList>
    </citation>
    <scope>NUCLEOTIDE SEQUENCE</scope>
    <source>
        <strain evidence="1">PFS-109/04</strain>
        <tissue evidence="1">Leaf</tissue>
    </source>
</reference>
<dbReference type="AlphaFoldDB" id="A0A8S9SSL9"/>